<dbReference type="PROSITE" id="PS01159">
    <property type="entry name" value="WW_DOMAIN_1"/>
    <property type="match status" value="1"/>
</dbReference>
<dbReference type="Ensembl" id="ENSENLT00000023560.1">
    <property type="protein sequence ID" value="ENSENLP00000022797.1"/>
    <property type="gene ID" value="ENSENLG00000010286.1"/>
</dbReference>
<proteinExistence type="predicted"/>
<dbReference type="SMART" id="SM00456">
    <property type="entry name" value="WW"/>
    <property type="match status" value="1"/>
</dbReference>
<dbReference type="GO" id="GO:0003682">
    <property type="term" value="F:chromatin binding"/>
    <property type="evidence" value="ECO:0007669"/>
    <property type="project" value="TreeGrafter"/>
</dbReference>
<gene>
    <name evidence="11" type="primary">waca</name>
</gene>
<feature type="compositionally biased region" description="Polar residues" evidence="8">
    <location>
        <begin position="357"/>
        <end position="382"/>
    </location>
</feature>
<keyword evidence="6" id="KW-0539">Nucleus</keyword>
<evidence type="ECO:0000259" key="10">
    <source>
        <dbReference type="PROSITE" id="PS50020"/>
    </source>
</evidence>
<evidence type="ECO:0000256" key="1">
    <source>
        <dbReference type="ARBA" id="ARBA00004123"/>
    </source>
</evidence>
<name>A0A665UUE7_ECHNA</name>
<evidence type="ECO:0000256" key="6">
    <source>
        <dbReference type="ARBA" id="ARBA00023242"/>
    </source>
</evidence>
<dbReference type="GO" id="GO:1904263">
    <property type="term" value="P:positive regulation of TORC1 signaling"/>
    <property type="evidence" value="ECO:0007669"/>
    <property type="project" value="TreeGrafter"/>
</dbReference>
<dbReference type="GO" id="GO:0000993">
    <property type="term" value="F:RNA polymerase II complex binding"/>
    <property type="evidence" value="ECO:0007669"/>
    <property type="project" value="TreeGrafter"/>
</dbReference>
<feature type="compositionally biased region" description="Low complexity" evidence="8">
    <location>
        <begin position="454"/>
        <end position="476"/>
    </location>
</feature>
<sequence>MYARKQPRLGDGCDRRDSQPYQTLKYSSKSHPGGDHRHEKMRDSDVTPPCKMLRRSDSPENKHIDSTGHGRAKAVHTHRARERDGGTSYSPQENSHNHSSLHSTNSHCNPSKTSDTPYEPGDDWSEHISSSGKKYYYNCRTEVSQWEKPKEWLEREQRQKEATKTAVINSFPKDRDYRREAMQASAAPTGSSKSSAACYGGVVLVCSVFLFCFVFSFPSPSNLPLTQGEKPTATLATQSQSSSSGSGTLNQTSGPAGSSASTVPVSPVSQSPAPPLLQDPTLLRQLLPALQTALQLNNASVDMAKINEVLTAAVTQASLQSMLHKILTAGPSAFNITTILSQAAQLSSQAQQSNQSPMSLTSDASSPRSYVSPRISTPQTNAGPLKPLFSTQPVISQPKVSTPAVKQASHPQPTSQQPLSSDKQHSHDATTASPRTLQRQGSQRSPSPGPNHVASSSSNAPNSASAPPSASAARPSCSFTPTLAAHFNENLIKHVQGWPAEHAEKQASRLREEAHTMGSICMSENCTELKNLRSLVRVCEIQATLREQRILFLRQQIKELEKLKNQNSFMV</sequence>
<dbReference type="AlphaFoldDB" id="A0A665UUE7"/>
<feature type="region of interest" description="Disordered" evidence="8">
    <location>
        <begin position="157"/>
        <end position="194"/>
    </location>
</feature>
<dbReference type="InterPro" id="IPR001202">
    <property type="entry name" value="WW_dom"/>
</dbReference>
<evidence type="ECO:0000256" key="7">
    <source>
        <dbReference type="ARBA" id="ARBA00073444"/>
    </source>
</evidence>
<evidence type="ECO:0000256" key="5">
    <source>
        <dbReference type="ARBA" id="ARBA00023163"/>
    </source>
</evidence>
<keyword evidence="12" id="KW-1185">Reference proteome</keyword>
<feature type="compositionally biased region" description="Polar residues" evidence="8">
    <location>
        <begin position="429"/>
        <end position="446"/>
    </location>
</feature>
<keyword evidence="4" id="KW-0175">Coiled coil</keyword>
<evidence type="ECO:0000256" key="9">
    <source>
        <dbReference type="SAM" id="Phobius"/>
    </source>
</evidence>
<feature type="compositionally biased region" description="Low complexity" evidence="8">
    <location>
        <begin position="232"/>
        <end position="271"/>
    </location>
</feature>
<dbReference type="PANTHER" id="PTHR15911">
    <property type="entry name" value="WW DOMAIN-CONTAINING ADAPTER PROTEIN WITH COILED-COIL"/>
    <property type="match status" value="1"/>
</dbReference>
<feature type="compositionally biased region" description="Polar residues" evidence="8">
    <location>
        <begin position="409"/>
        <end position="421"/>
    </location>
</feature>
<reference evidence="11" key="1">
    <citation type="submission" date="2021-04" db="EMBL/GenBank/DDBJ databases">
        <authorList>
            <consortium name="Wellcome Sanger Institute Data Sharing"/>
        </authorList>
    </citation>
    <scope>NUCLEOTIDE SEQUENCE [LARGE SCALE GENOMIC DNA]</scope>
</reference>
<organism evidence="11 12">
    <name type="scientific">Echeneis naucrates</name>
    <name type="common">Live sharksucker</name>
    <dbReference type="NCBI Taxonomy" id="173247"/>
    <lineage>
        <taxon>Eukaryota</taxon>
        <taxon>Metazoa</taxon>
        <taxon>Chordata</taxon>
        <taxon>Craniata</taxon>
        <taxon>Vertebrata</taxon>
        <taxon>Euteleostomi</taxon>
        <taxon>Actinopterygii</taxon>
        <taxon>Neopterygii</taxon>
        <taxon>Teleostei</taxon>
        <taxon>Neoteleostei</taxon>
        <taxon>Acanthomorphata</taxon>
        <taxon>Carangaria</taxon>
        <taxon>Carangiformes</taxon>
        <taxon>Echeneidae</taxon>
        <taxon>Echeneis</taxon>
    </lineage>
</organism>
<dbReference type="Pfam" id="PF00397">
    <property type="entry name" value="WW"/>
    <property type="match status" value="1"/>
</dbReference>
<feature type="region of interest" description="Disordered" evidence="8">
    <location>
        <begin position="1"/>
        <end position="125"/>
    </location>
</feature>
<evidence type="ECO:0000256" key="8">
    <source>
        <dbReference type="SAM" id="MobiDB-lite"/>
    </source>
</evidence>
<dbReference type="InterPro" id="IPR036020">
    <property type="entry name" value="WW_dom_sf"/>
</dbReference>
<feature type="compositionally biased region" description="Basic and acidic residues" evidence="8">
    <location>
        <begin position="172"/>
        <end position="181"/>
    </location>
</feature>
<evidence type="ECO:0000256" key="3">
    <source>
        <dbReference type="ARBA" id="ARBA00023015"/>
    </source>
</evidence>
<keyword evidence="9" id="KW-0472">Membrane</keyword>
<keyword evidence="2" id="KW-0156">Chromatin regulator</keyword>
<feature type="compositionally biased region" description="Polar residues" evidence="8">
    <location>
        <begin position="389"/>
        <end position="400"/>
    </location>
</feature>
<keyword evidence="9" id="KW-0812">Transmembrane</keyword>
<evidence type="ECO:0000256" key="4">
    <source>
        <dbReference type="ARBA" id="ARBA00023054"/>
    </source>
</evidence>
<reference evidence="11" key="3">
    <citation type="submission" date="2025-09" db="UniProtKB">
        <authorList>
            <consortium name="Ensembl"/>
        </authorList>
    </citation>
    <scope>IDENTIFICATION</scope>
</reference>
<feature type="compositionally biased region" description="Basic residues" evidence="8">
    <location>
        <begin position="70"/>
        <end position="80"/>
    </location>
</feature>
<feature type="compositionally biased region" description="Low complexity" evidence="8">
    <location>
        <begin position="97"/>
        <end position="109"/>
    </location>
</feature>
<evidence type="ECO:0000313" key="12">
    <source>
        <dbReference type="Proteomes" id="UP000472264"/>
    </source>
</evidence>
<dbReference type="Gene3D" id="2.20.70.10">
    <property type="match status" value="1"/>
</dbReference>
<evidence type="ECO:0000313" key="11">
    <source>
        <dbReference type="Ensembl" id="ENSENLP00000022797.1"/>
    </source>
</evidence>
<feature type="region of interest" description="Disordered" evidence="8">
    <location>
        <begin position="348"/>
        <end position="476"/>
    </location>
</feature>
<feature type="domain" description="WW" evidence="10">
    <location>
        <begin position="124"/>
        <end position="151"/>
    </location>
</feature>
<feature type="compositionally biased region" description="Polar residues" evidence="8">
    <location>
        <begin position="19"/>
        <end position="30"/>
    </location>
</feature>
<keyword evidence="3" id="KW-0805">Transcription regulation</keyword>
<dbReference type="SUPFAM" id="SSF51045">
    <property type="entry name" value="WW domain"/>
    <property type="match status" value="1"/>
</dbReference>
<dbReference type="GO" id="GO:0010506">
    <property type="term" value="P:regulation of autophagy"/>
    <property type="evidence" value="ECO:0007669"/>
    <property type="project" value="TreeGrafter"/>
</dbReference>
<reference evidence="11" key="2">
    <citation type="submission" date="2025-08" db="UniProtKB">
        <authorList>
            <consortium name="Ensembl"/>
        </authorList>
    </citation>
    <scope>IDENTIFICATION</scope>
</reference>
<dbReference type="GO" id="GO:0005634">
    <property type="term" value="C:nucleus"/>
    <property type="evidence" value="ECO:0007669"/>
    <property type="project" value="UniProtKB-SubCell"/>
</dbReference>
<feature type="compositionally biased region" description="Basic and acidic residues" evidence="8">
    <location>
        <begin position="32"/>
        <end position="45"/>
    </location>
</feature>
<protein>
    <recommendedName>
        <fullName evidence="7">WW domain-containing adapter protein with coiled-coil</fullName>
    </recommendedName>
</protein>
<evidence type="ECO:0000256" key="2">
    <source>
        <dbReference type="ARBA" id="ARBA00022853"/>
    </source>
</evidence>
<dbReference type="GO" id="GO:0006325">
    <property type="term" value="P:chromatin organization"/>
    <property type="evidence" value="ECO:0007669"/>
    <property type="project" value="UniProtKB-KW"/>
</dbReference>
<feature type="region of interest" description="Disordered" evidence="8">
    <location>
        <begin position="228"/>
        <end position="277"/>
    </location>
</feature>
<dbReference type="FunFam" id="2.20.70.10:FF:000020">
    <property type="entry name" value="WW domain-containing adapter protein with coiled-coil isoform X1"/>
    <property type="match status" value="1"/>
</dbReference>
<feature type="compositionally biased region" description="Basic and acidic residues" evidence="8">
    <location>
        <begin position="54"/>
        <end position="68"/>
    </location>
</feature>
<comment type="subcellular location">
    <subcellularLocation>
        <location evidence="1">Nucleus</location>
    </subcellularLocation>
</comment>
<dbReference type="PANTHER" id="PTHR15911:SF6">
    <property type="entry name" value="WW DOMAIN-CONTAINING ADAPTER PROTEIN WITH COILED-COIL"/>
    <property type="match status" value="1"/>
</dbReference>
<feature type="transmembrane region" description="Helical" evidence="9">
    <location>
        <begin position="196"/>
        <end position="217"/>
    </location>
</feature>
<accession>A0A665UUE7</accession>
<dbReference type="Proteomes" id="UP000472264">
    <property type="component" value="Chromosome 20"/>
</dbReference>
<keyword evidence="5" id="KW-0804">Transcription</keyword>
<dbReference type="CDD" id="cd00201">
    <property type="entry name" value="WW"/>
    <property type="match status" value="1"/>
</dbReference>
<dbReference type="InterPro" id="IPR038867">
    <property type="entry name" value="WAC"/>
</dbReference>
<keyword evidence="9" id="KW-1133">Transmembrane helix</keyword>
<dbReference type="PROSITE" id="PS50020">
    <property type="entry name" value="WW_DOMAIN_2"/>
    <property type="match status" value="1"/>
</dbReference>